<organism evidence="1 2">
    <name type="scientific">Polynucleobacter kasalickyi</name>
    <dbReference type="NCBI Taxonomy" id="1938817"/>
    <lineage>
        <taxon>Bacteria</taxon>
        <taxon>Pseudomonadati</taxon>
        <taxon>Pseudomonadota</taxon>
        <taxon>Betaproteobacteria</taxon>
        <taxon>Burkholderiales</taxon>
        <taxon>Burkholderiaceae</taxon>
        <taxon>Polynucleobacter</taxon>
    </lineage>
</organism>
<dbReference type="Proteomes" id="UP000192708">
    <property type="component" value="Unassembled WGS sequence"/>
</dbReference>
<keyword evidence="2" id="KW-1185">Reference proteome</keyword>
<gene>
    <name evidence="1" type="ORF">SAMN06296008_10857</name>
</gene>
<proteinExistence type="predicted"/>
<dbReference type="InterPro" id="IPR045738">
    <property type="entry name" value="DUF6088"/>
</dbReference>
<dbReference type="Pfam" id="PF19570">
    <property type="entry name" value="DUF6088"/>
    <property type="match status" value="1"/>
</dbReference>
<protein>
    <recommendedName>
        <fullName evidence="3">S-adenosylhomocysteine hydrolase</fullName>
    </recommendedName>
</protein>
<dbReference type="RefSeq" id="WP_084283706.1">
    <property type="nucleotide sequence ID" value="NZ_FWXJ01000008.1"/>
</dbReference>
<evidence type="ECO:0000313" key="2">
    <source>
        <dbReference type="Proteomes" id="UP000192708"/>
    </source>
</evidence>
<dbReference type="OrthoDB" id="573467at2"/>
<dbReference type="EMBL" id="FWXJ01000008">
    <property type="protein sequence ID" value="SMC58180.1"/>
    <property type="molecule type" value="Genomic_DNA"/>
</dbReference>
<name>A0A1W2AC37_9BURK</name>
<reference evidence="1 2" key="1">
    <citation type="submission" date="2017-04" db="EMBL/GenBank/DDBJ databases">
        <authorList>
            <person name="Afonso C.L."/>
            <person name="Miller P.J."/>
            <person name="Scott M.A."/>
            <person name="Spackman E."/>
            <person name="Goraichik I."/>
            <person name="Dimitrov K.M."/>
            <person name="Suarez D.L."/>
            <person name="Swayne D.E."/>
        </authorList>
    </citation>
    <scope>NUCLEOTIDE SEQUENCE [LARGE SCALE GENOMIC DNA]</scope>
    <source>
        <strain evidence="1 2">VK13</strain>
    </source>
</reference>
<sequence length="136" mass="14916">MPQITVKEKVVAKIKRSPSSVFLRKEFDRLGNYRQVSRAVHEVTASGLLIKVGFGLYAKARPSTLGGKPVPAIPLINIGLQVMQKIGIKAEVGKDARALQEGRSTQVPMLPIINVGRARVSRKITVGKRQVVYEKS</sequence>
<accession>A0A1W2AC37</accession>
<dbReference type="AlphaFoldDB" id="A0A1W2AC37"/>
<evidence type="ECO:0008006" key="3">
    <source>
        <dbReference type="Google" id="ProtNLM"/>
    </source>
</evidence>
<evidence type="ECO:0000313" key="1">
    <source>
        <dbReference type="EMBL" id="SMC58180.1"/>
    </source>
</evidence>
<dbReference type="STRING" id="1938817.SAMN06296008_10857"/>